<protein>
    <submittedName>
        <fullName evidence="1">ATPase</fullName>
    </submittedName>
</protein>
<evidence type="ECO:0000313" key="2">
    <source>
        <dbReference type="Proteomes" id="UP000321926"/>
    </source>
</evidence>
<proteinExistence type="predicted"/>
<dbReference type="InterPro" id="IPR027417">
    <property type="entry name" value="P-loop_NTPase"/>
</dbReference>
<dbReference type="RefSeq" id="WP_147922049.1">
    <property type="nucleotide sequence ID" value="NZ_VRTY01000042.1"/>
</dbReference>
<sequence length="211" mass="24363">MEKAAVNRQPDLDRRLALLERKGKELYGEHFKLYQEDHPLLEKLMAYMVEDREKVEQMGLSLRKGILLLGPTGCGKTSLMTLLRLFRPPDECYRVKSCRVVSFEFHKEGYEVIRCYSQGILWSPSRKPGAYCFDDLGAESCLKHYGNTCNVMGEILLSRYDLFVSQGVKTHLTTNLTSSEIEKTYGSRVRSRMREMFNLVSFEKGARDKRG</sequence>
<dbReference type="OrthoDB" id="835620at2"/>
<organism evidence="1 2">
    <name type="scientific">Pontibacter qinzhouensis</name>
    <dbReference type="NCBI Taxonomy" id="2603253"/>
    <lineage>
        <taxon>Bacteria</taxon>
        <taxon>Pseudomonadati</taxon>
        <taxon>Bacteroidota</taxon>
        <taxon>Cytophagia</taxon>
        <taxon>Cytophagales</taxon>
        <taxon>Hymenobacteraceae</taxon>
        <taxon>Pontibacter</taxon>
    </lineage>
</organism>
<evidence type="ECO:0000313" key="1">
    <source>
        <dbReference type="EMBL" id="TXK45719.1"/>
    </source>
</evidence>
<dbReference type="SUPFAM" id="SSF52540">
    <property type="entry name" value="P-loop containing nucleoside triphosphate hydrolases"/>
    <property type="match status" value="1"/>
</dbReference>
<gene>
    <name evidence="1" type="ORF">FVR03_12285</name>
</gene>
<reference evidence="1 2" key="1">
    <citation type="submission" date="2019-08" db="EMBL/GenBank/DDBJ databases">
        <authorList>
            <person name="Shi S."/>
        </authorList>
    </citation>
    <scope>NUCLEOTIDE SEQUENCE [LARGE SCALE GENOMIC DNA]</scope>
    <source>
        <strain evidence="1 2">GY10130</strain>
    </source>
</reference>
<dbReference type="EMBL" id="VRTY01000042">
    <property type="protein sequence ID" value="TXK45719.1"/>
    <property type="molecule type" value="Genomic_DNA"/>
</dbReference>
<dbReference type="Proteomes" id="UP000321926">
    <property type="component" value="Unassembled WGS sequence"/>
</dbReference>
<name>A0A5C8K9F2_9BACT</name>
<comment type="caution">
    <text evidence="1">The sequence shown here is derived from an EMBL/GenBank/DDBJ whole genome shotgun (WGS) entry which is preliminary data.</text>
</comment>
<dbReference type="AlphaFoldDB" id="A0A5C8K9F2"/>
<dbReference type="Gene3D" id="3.40.50.300">
    <property type="entry name" value="P-loop containing nucleotide triphosphate hydrolases"/>
    <property type="match status" value="1"/>
</dbReference>
<accession>A0A5C8K9F2</accession>
<keyword evidence="2" id="KW-1185">Reference proteome</keyword>